<keyword evidence="1" id="KW-0472">Membrane</keyword>
<feature type="transmembrane region" description="Helical" evidence="1">
    <location>
        <begin position="35"/>
        <end position="55"/>
    </location>
</feature>
<gene>
    <name evidence="2" type="ORF">V6575_05810</name>
</gene>
<keyword evidence="1" id="KW-1133">Transmembrane helix</keyword>
<dbReference type="EMBL" id="JBAKIA010000002">
    <property type="protein sequence ID" value="MEJ8473596.1"/>
    <property type="molecule type" value="Genomic_DNA"/>
</dbReference>
<evidence type="ECO:0000313" key="2">
    <source>
        <dbReference type="EMBL" id="MEJ8473596.1"/>
    </source>
</evidence>
<keyword evidence="3" id="KW-1185">Reference proteome</keyword>
<feature type="transmembrane region" description="Helical" evidence="1">
    <location>
        <begin position="9"/>
        <end position="29"/>
    </location>
</feature>
<sequence>MLGRNTKILAGLIGTAMVFTFVIGLAHSISTGFAGFWGGLPFWCIAIFVLSLALYDFYEECLSNKAQNSDNG</sequence>
<protein>
    <submittedName>
        <fullName evidence="2">Uncharacterized protein</fullName>
    </submittedName>
</protein>
<evidence type="ECO:0000256" key="1">
    <source>
        <dbReference type="SAM" id="Phobius"/>
    </source>
</evidence>
<keyword evidence="1" id="KW-0812">Transmembrane</keyword>
<evidence type="ECO:0000313" key="3">
    <source>
        <dbReference type="Proteomes" id="UP001385499"/>
    </source>
</evidence>
<dbReference type="RefSeq" id="WP_340273206.1">
    <property type="nucleotide sequence ID" value="NZ_JBAKIA010000002.1"/>
</dbReference>
<comment type="caution">
    <text evidence="2">The sequence shown here is derived from an EMBL/GenBank/DDBJ whole genome shotgun (WGS) entry which is preliminary data.</text>
</comment>
<accession>A0ABU8TIQ2</accession>
<dbReference type="Proteomes" id="UP001385499">
    <property type="component" value="Unassembled WGS sequence"/>
</dbReference>
<name>A0ABU8TIQ2_9HYPH</name>
<proteinExistence type="predicted"/>
<organism evidence="2 3">
    <name type="scientific">Roseibium algae</name>
    <dbReference type="NCBI Taxonomy" id="3123038"/>
    <lineage>
        <taxon>Bacteria</taxon>
        <taxon>Pseudomonadati</taxon>
        <taxon>Pseudomonadota</taxon>
        <taxon>Alphaproteobacteria</taxon>
        <taxon>Hyphomicrobiales</taxon>
        <taxon>Stappiaceae</taxon>
        <taxon>Roseibium</taxon>
    </lineage>
</organism>
<reference evidence="2 3" key="1">
    <citation type="submission" date="2024-02" db="EMBL/GenBank/DDBJ databases">
        <title>Roseibium algae sp. nov., isolated from marine alga (Grateloupia sp.), showing potential in myo-inositol conversion.</title>
        <authorList>
            <person name="Wang Y."/>
        </authorList>
    </citation>
    <scope>NUCLEOTIDE SEQUENCE [LARGE SCALE GENOMIC DNA]</scope>
    <source>
        <strain evidence="2 3">H3510</strain>
    </source>
</reference>